<feature type="compositionally biased region" description="Polar residues" evidence="2">
    <location>
        <begin position="132"/>
        <end position="148"/>
    </location>
</feature>
<feature type="region of interest" description="Disordered" evidence="2">
    <location>
        <begin position="97"/>
        <end position="174"/>
    </location>
</feature>
<feature type="region of interest" description="Disordered" evidence="2">
    <location>
        <begin position="395"/>
        <end position="430"/>
    </location>
</feature>
<dbReference type="PANTHER" id="PTHR37960">
    <property type="entry name" value="PROTEIN CBG06493-RELATED"/>
    <property type="match status" value="1"/>
</dbReference>
<dbReference type="OrthoDB" id="5838092at2759"/>
<feature type="coiled-coil region" evidence="1">
    <location>
        <begin position="197"/>
        <end position="259"/>
    </location>
</feature>
<feature type="compositionally biased region" description="Basic and acidic residues" evidence="2">
    <location>
        <begin position="15"/>
        <end position="33"/>
    </location>
</feature>
<evidence type="ECO:0000313" key="3">
    <source>
        <dbReference type="EMBL" id="CAB3404233.1"/>
    </source>
</evidence>
<evidence type="ECO:0000256" key="2">
    <source>
        <dbReference type="SAM" id="MobiDB-lite"/>
    </source>
</evidence>
<accession>A0A8S1EK90</accession>
<keyword evidence="4" id="KW-1185">Reference proteome</keyword>
<dbReference type="EMBL" id="CADEPM010000004">
    <property type="protein sequence ID" value="CAB3404233.1"/>
    <property type="molecule type" value="Genomic_DNA"/>
</dbReference>
<dbReference type="AlphaFoldDB" id="A0A8S1EK90"/>
<dbReference type="Proteomes" id="UP000494206">
    <property type="component" value="Unassembled WGS sequence"/>
</dbReference>
<dbReference type="PANTHER" id="PTHR37960:SF2">
    <property type="entry name" value="PROTEIN CBG20683"/>
    <property type="match status" value="1"/>
</dbReference>
<organism evidence="3 4">
    <name type="scientific">Caenorhabditis bovis</name>
    <dbReference type="NCBI Taxonomy" id="2654633"/>
    <lineage>
        <taxon>Eukaryota</taxon>
        <taxon>Metazoa</taxon>
        <taxon>Ecdysozoa</taxon>
        <taxon>Nematoda</taxon>
        <taxon>Chromadorea</taxon>
        <taxon>Rhabditida</taxon>
        <taxon>Rhabditina</taxon>
        <taxon>Rhabditomorpha</taxon>
        <taxon>Rhabditoidea</taxon>
        <taxon>Rhabditidae</taxon>
        <taxon>Peloderinae</taxon>
        <taxon>Caenorhabditis</taxon>
    </lineage>
</organism>
<name>A0A8S1EK90_9PELO</name>
<protein>
    <submittedName>
        <fullName evidence="3">Uncharacterized protein</fullName>
    </submittedName>
</protein>
<proteinExistence type="predicted"/>
<feature type="compositionally biased region" description="Basic residues" evidence="2">
    <location>
        <begin position="34"/>
        <end position="43"/>
    </location>
</feature>
<feature type="compositionally biased region" description="Acidic residues" evidence="2">
    <location>
        <begin position="159"/>
        <end position="170"/>
    </location>
</feature>
<gene>
    <name evidence="3" type="ORF">CBOVIS_LOCUS6606</name>
</gene>
<evidence type="ECO:0000256" key="1">
    <source>
        <dbReference type="SAM" id="Coils"/>
    </source>
</evidence>
<feature type="region of interest" description="Disordered" evidence="2">
    <location>
        <begin position="1"/>
        <end position="79"/>
    </location>
</feature>
<comment type="caution">
    <text evidence="3">The sequence shown here is derived from an EMBL/GenBank/DDBJ whole genome shotgun (WGS) entry which is preliminary data.</text>
</comment>
<keyword evidence="1" id="KW-0175">Coiled coil</keyword>
<reference evidence="3 4" key="1">
    <citation type="submission" date="2020-04" db="EMBL/GenBank/DDBJ databases">
        <authorList>
            <person name="Laetsch R D."/>
            <person name="Stevens L."/>
            <person name="Kumar S."/>
            <person name="Blaxter L. M."/>
        </authorList>
    </citation>
    <scope>NUCLEOTIDE SEQUENCE [LARGE SCALE GENOMIC DNA]</scope>
</reference>
<sequence>MATIFRNLFRHKKSQSKEDASAGDEVLERDSSRRSWRASKSRVTRFADDNMLPPTAAYHTNNAPKLRKGPQSCPGGYGDEYDCGNSHRSFAVDNYKENKRSRHNQQPSSSSYHHQPHKSRSSRYTDDRQHYSSRWETSEYGSENTSPIGSHHRHYESHLDDDDDEKDTDYEDSKVQEIKQRFRRHYEDKLYDYEMKRLKDRSKIKELEKEKQTIEKEKNDVVKIMIQQNDKLEKEKKKVEYYKRKANELEQQLNQMRSGFGGFGMFPSTPHHQQTMFPSFGSSSSGQRFSFMGSSVRPISTSNTPTTSAMDTTGGGAGESLVPASDLSLVQIPPMQSIHVDLPQNVPTGGQIGKFSGFDDDEEDETKNFRTVDTPSLSIEMPRSSIDTSFIRESIISQTNLEPLTEVKDEGYSTTPDDACNSAKKETTPQ</sequence>
<evidence type="ECO:0000313" key="4">
    <source>
        <dbReference type="Proteomes" id="UP000494206"/>
    </source>
</evidence>